<keyword evidence="2" id="KW-1133">Transmembrane helix</keyword>
<feature type="transmembrane region" description="Helical" evidence="2">
    <location>
        <begin position="72"/>
        <end position="101"/>
    </location>
</feature>
<protein>
    <submittedName>
        <fullName evidence="3">Uncharacterized protein</fullName>
    </submittedName>
</protein>
<reference evidence="3" key="1">
    <citation type="submission" date="2020-06" db="EMBL/GenBank/DDBJ databases">
        <authorList>
            <consortium name="Plant Systems Biology data submission"/>
        </authorList>
    </citation>
    <scope>NUCLEOTIDE SEQUENCE</scope>
    <source>
        <strain evidence="3">D6</strain>
    </source>
</reference>
<organism evidence="3 4">
    <name type="scientific">Seminavis robusta</name>
    <dbReference type="NCBI Taxonomy" id="568900"/>
    <lineage>
        <taxon>Eukaryota</taxon>
        <taxon>Sar</taxon>
        <taxon>Stramenopiles</taxon>
        <taxon>Ochrophyta</taxon>
        <taxon>Bacillariophyta</taxon>
        <taxon>Bacillariophyceae</taxon>
        <taxon>Bacillariophycidae</taxon>
        <taxon>Naviculales</taxon>
        <taxon>Naviculaceae</taxon>
        <taxon>Seminavis</taxon>
    </lineage>
</organism>
<keyword evidence="2" id="KW-0812">Transmembrane</keyword>
<evidence type="ECO:0000256" key="2">
    <source>
        <dbReference type="SAM" id="Phobius"/>
    </source>
</evidence>
<sequence length="189" mass="20387">MSVPVPVPVEATATTSTKPQQEADEDVQVTSVHAVVHVAAAVDFLASLLSGSLGAYWVFFCPEQSHDGRAPLLFLLAALLLPLMLLEVGEIFCLMTGTAIVGPDDIKTSRITKRTIQLHVGQGLFMGTGMARVLTAQEPTALLRQASIWSMAWVLWTYGVFMCPSTTTTSTKTTQNDHQNIKQPKAMSA</sequence>
<evidence type="ECO:0000313" key="4">
    <source>
        <dbReference type="Proteomes" id="UP001153069"/>
    </source>
</evidence>
<accession>A0A9N8EWI1</accession>
<comment type="caution">
    <text evidence="3">The sequence shown here is derived from an EMBL/GenBank/DDBJ whole genome shotgun (WGS) entry which is preliminary data.</text>
</comment>
<feature type="region of interest" description="Disordered" evidence="1">
    <location>
        <begin position="1"/>
        <end position="24"/>
    </location>
</feature>
<dbReference type="EMBL" id="CAICTM010002029">
    <property type="protein sequence ID" value="CAB9527625.1"/>
    <property type="molecule type" value="Genomic_DNA"/>
</dbReference>
<dbReference type="AlphaFoldDB" id="A0A9N8EWI1"/>
<evidence type="ECO:0000256" key="1">
    <source>
        <dbReference type="SAM" id="MobiDB-lite"/>
    </source>
</evidence>
<dbReference type="Proteomes" id="UP001153069">
    <property type="component" value="Unassembled WGS sequence"/>
</dbReference>
<proteinExistence type="predicted"/>
<feature type="transmembrane region" description="Helical" evidence="2">
    <location>
        <begin position="34"/>
        <end position="60"/>
    </location>
</feature>
<gene>
    <name evidence="3" type="ORF">SEMRO_2031_G311860.1</name>
</gene>
<evidence type="ECO:0000313" key="3">
    <source>
        <dbReference type="EMBL" id="CAB9527625.1"/>
    </source>
</evidence>
<name>A0A9N8EWI1_9STRA</name>
<feature type="region of interest" description="Disordered" evidence="1">
    <location>
        <begin position="168"/>
        <end position="189"/>
    </location>
</feature>
<keyword evidence="4" id="KW-1185">Reference proteome</keyword>
<keyword evidence="2" id="KW-0472">Membrane</keyword>